<sequence length="118" mass="11767">MSIPEQQDFQRGPSVGTMVWGVVIVAIAGLLLASRLGWFSVDPAVASVSILVIAGVGLVVGGTLAAARGRKALDGAAHPGAPSGLGEHAPSSAGPSQTSDGAETPRPNPYESGPADER</sequence>
<evidence type="ECO:0000256" key="1">
    <source>
        <dbReference type="SAM" id="MobiDB-lite"/>
    </source>
</evidence>
<comment type="caution">
    <text evidence="3">The sequence shown here is derived from an EMBL/GenBank/DDBJ whole genome shotgun (WGS) entry which is preliminary data.</text>
</comment>
<gene>
    <name evidence="3" type="ORF">SPF06_02110</name>
</gene>
<feature type="region of interest" description="Disordered" evidence="1">
    <location>
        <begin position="75"/>
        <end position="118"/>
    </location>
</feature>
<accession>A0ABU5T1U6</accession>
<proteinExistence type="predicted"/>
<keyword evidence="2" id="KW-1133">Transmembrane helix</keyword>
<dbReference type="EMBL" id="JAYGGQ010000001">
    <property type="protein sequence ID" value="MEA5453507.1"/>
    <property type="molecule type" value="Genomic_DNA"/>
</dbReference>
<feature type="transmembrane region" description="Helical" evidence="2">
    <location>
        <begin position="44"/>
        <end position="67"/>
    </location>
</feature>
<reference evidence="3 4" key="1">
    <citation type="submission" date="2023-12" db="EMBL/GenBank/DDBJ databases">
        <title>Sinomonas terricola sp. nov, isolated from litchi orchard soil in Guangdong, PR China.</title>
        <authorList>
            <person name="Jiaxin W."/>
            <person name="Yang Z."/>
            <person name="Honghui Z."/>
        </authorList>
    </citation>
    <scope>NUCLEOTIDE SEQUENCE [LARGE SCALE GENOMIC DNA]</scope>
    <source>
        <strain evidence="3 4">JGH33</strain>
    </source>
</reference>
<dbReference type="Proteomes" id="UP001304769">
    <property type="component" value="Unassembled WGS sequence"/>
</dbReference>
<evidence type="ECO:0000256" key="2">
    <source>
        <dbReference type="SAM" id="Phobius"/>
    </source>
</evidence>
<keyword evidence="4" id="KW-1185">Reference proteome</keyword>
<name>A0ABU5T1U6_9MICC</name>
<dbReference type="RefSeq" id="WP_323277262.1">
    <property type="nucleotide sequence ID" value="NZ_JAYGGQ010000001.1"/>
</dbReference>
<evidence type="ECO:0000313" key="3">
    <source>
        <dbReference type="EMBL" id="MEA5453507.1"/>
    </source>
</evidence>
<keyword evidence="2" id="KW-0812">Transmembrane</keyword>
<protein>
    <submittedName>
        <fullName evidence="3">Uncharacterized protein</fullName>
    </submittedName>
</protein>
<feature type="transmembrane region" description="Helical" evidence="2">
    <location>
        <begin position="12"/>
        <end position="32"/>
    </location>
</feature>
<organism evidence="3 4">
    <name type="scientific">Sinomonas terricola</name>
    <dbReference type="NCBI Taxonomy" id="3110330"/>
    <lineage>
        <taxon>Bacteria</taxon>
        <taxon>Bacillati</taxon>
        <taxon>Actinomycetota</taxon>
        <taxon>Actinomycetes</taxon>
        <taxon>Micrococcales</taxon>
        <taxon>Micrococcaceae</taxon>
        <taxon>Sinomonas</taxon>
    </lineage>
</organism>
<evidence type="ECO:0000313" key="4">
    <source>
        <dbReference type="Proteomes" id="UP001304769"/>
    </source>
</evidence>
<keyword evidence="2" id="KW-0472">Membrane</keyword>